<evidence type="ECO:0000256" key="1">
    <source>
        <dbReference type="SAM" id="MobiDB-lite"/>
    </source>
</evidence>
<evidence type="ECO:0000256" key="2">
    <source>
        <dbReference type="SAM" id="Phobius"/>
    </source>
</evidence>
<feature type="region of interest" description="Disordered" evidence="1">
    <location>
        <begin position="1"/>
        <end position="26"/>
    </location>
</feature>
<evidence type="ECO:0000313" key="4">
    <source>
        <dbReference type="Proteomes" id="UP000320390"/>
    </source>
</evidence>
<gene>
    <name evidence="3" type="ORF">Poly30_03880</name>
</gene>
<keyword evidence="2" id="KW-1133">Transmembrane helix</keyword>
<accession>A0A518ELC7</accession>
<evidence type="ECO:0008006" key="5">
    <source>
        <dbReference type="Google" id="ProtNLM"/>
    </source>
</evidence>
<dbReference type="Proteomes" id="UP000320390">
    <property type="component" value="Chromosome"/>
</dbReference>
<organism evidence="3 4">
    <name type="scientific">Saltatorellus ferox</name>
    <dbReference type="NCBI Taxonomy" id="2528018"/>
    <lineage>
        <taxon>Bacteria</taxon>
        <taxon>Pseudomonadati</taxon>
        <taxon>Planctomycetota</taxon>
        <taxon>Planctomycetia</taxon>
        <taxon>Planctomycetia incertae sedis</taxon>
        <taxon>Saltatorellus</taxon>
    </lineage>
</organism>
<sequence length="382" mass="41144">MQSPSPSLQGHHVPGATEAEYRETGGGRPSITSRIFRYGRRFAAVVVLLLATLYLGLLAMRWTKPEPLFEDPTAYLDASNCSVSPDGQTAYLFLQHPARLMHRDSIWAVNLATLERELLPDAALKRHPLVPCGIGCFASVVSMDGTKMLGALQIADSADFFSLDLATGAVAKSDPEEFQSEANHGGWRFERVRPLSGNGGGILRASRSNDDLAEPFMLDTHRDPAVAAADPMQVFYIASDGTVHHHDARTGADAPLGLVAEGGHGLRVSPDARWLALGVARGRAQLFEVATGRSRVFEHSIHSLAPGDRPVIHTGGIGSRSRWTLSGIEDDVELVTEAPVGQLRPVAGGRFLGLDNRTEAAYLFGSEGKVVATLREPSDQRD</sequence>
<feature type="transmembrane region" description="Helical" evidence="2">
    <location>
        <begin position="42"/>
        <end position="62"/>
    </location>
</feature>
<name>A0A518ELC7_9BACT</name>
<dbReference type="RefSeq" id="WP_145194328.1">
    <property type="nucleotide sequence ID" value="NZ_CP036434.1"/>
</dbReference>
<keyword evidence="2" id="KW-0812">Transmembrane</keyword>
<dbReference type="SUPFAM" id="SSF82171">
    <property type="entry name" value="DPP6 N-terminal domain-like"/>
    <property type="match status" value="1"/>
</dbReference>
<proteinExistence type="predicted"/>
<keyword evidence="4" id="KW-1185">Reference proteome</keyword>
<dbReference type="AlphaFoldDB" id="A0A518ELC7"/>
<protein>
    <recommendedName>
        <fullName evidence="5">WD domain, G-beta repeat</fullName>
    </recommendedName>
</protein>
<keyword evidence="2" id="KW-0472">Membrane</keyword>
<reference evidence="3 4" key="1">
    <citation type="submission" date="2019-02" db="EMBL/GenBank/DDBJ databases">
        <title>Deep-cultivation of Planctomycetes and their phenomic and genomic characterization uncovers novel biology.</title>
        <authorList>
            <person name="Wiegand S."/>
            <person name="Jogler M."/>
            <person name="Boedeker C."/>
            <person name="Pinto D."/>
            <person name="Vollmers J."/>
            <person name="Rivas-Marin E."/>
            <person name="Kohn T."/>
            <person name="Peeters S.H."/>
            <person name="Heuer A."/>
            <person name="Rast P."/>
            <person name="Oberbeckmann S."/>
            <person name="Bunk B."/>
            <person name="Jeske O."/>
            <person name="Meyerdierks A."/>
            <person name="Storesund J.E."/>
            <person name="Kallscheuer N."/>
            <person name="Luecker S."/>
            <person name="Lage O.M."/>
            <person name="Pohl T."/>
            <person name="Merkel B.J."/>
            <person name="Hornburger P."/>
            <person name="Mueller R.-W."/>
            <person name="Bruemmer F."/>
            <person name="Labrenz M."/>
            <person name="Spormann A.M."/>
            <person name="Op den Camp H."/>
            <person name="Overmann J."/>
            <person name="Amann R."/>
            <person name="Jetten M.S.M."/>
            <person name="Mascher T."/>
            <person name="Medema M.H."/>
            <person name="Devos D.P."/>
            <person name="Kaster A.-K."/>
            <person name="Ovreas L."/>
            <person name="Rohde M."/>
            <person name="Galperin M.Y."/>
            <person name="Jogler C."/>
        </authorList>
    </citation>
    <scope>NUCLEOTIDE SEQUENCE [LARGE SCALE GENOMIC DNA]</scope>
    <source>
        <strain evidence="3 4">Poly30</strain>
    </source>
</reference>
<dbReference type="EMBL" id="CP036434">
    <property type="protein sequence ID" value="QDV04894.1"/>
    <property type="molecule type" value="Genomic_DNA"/>
</dbReference>
<evidence type="ECO:0000313" key="3">
    <source>
        <dbReference type="EMBL" id="QDV04894.1"/>
    </source>
</evidence>